<dbReference type="InterPro" id="IPR052922">
    <property type="entry name" value="Cytidylate_Kinase-2"/>
</dbReference>
<dbReference type="EMBL" id="JAIWJX010000002">
    <property type="protein sequence ID" value="MCK6258960.1"/>
    <property type="molecule type" value="Genomic_DNA"/>
</dbReference>
<evidence type="ECO:0000313" key="2">
    <source>
        <dbReference type="Proteomes" id="UP001139011"/>
    </source>
</evidence>
<dbReference type="RefSeq" id="WP_248254187.1">
    <property type="nucleotide sequence ID" value="NZ_JAIWJX010000002.1"/>
</dbReference>
<gene>
    <name evidence="1" type="ORF">LCY76_20525</name>
</gene>
<evidence type="ECO:0000313" key="1">
    <source>
        <dbReference type="EMBL" id="MCK6258960.1"/>
    </source>
</evidence>
<proteinExistence type="predicted"/>
<dbReference type="PANTHER" id="PTHR37816:SF2">
    <property type="entry name" value="DNA TOPOLOGY MODULATION PROTEIN FLAR-RELATED PROTEIN"/>
    <property type="match status" value="1"/>
</dbReference>
<dbReference type="Pfam" id="PF13238">
    <property type="entry name" value="AAA_18"/>
    <property type="match status" value="1"/>
</dbReference>
<dbReference type="InterPro" id="IPR027417">
    <property type="entry name" value="P-loop_NTPase"/>
</dbReference>
<dbReference type="Gene3D" id="3.40.50.300">
    <property type="entry name" value="P-loop containing nucleotide triphosphate hydrolases"/>
    <property type="match status" value="1"/>
</dbReference>
<name>A0A9X1XHA1_9BACL</name>
<keyword evidence="2" id="KW-1185">Reference proteome</keyword>
<organism evidence="1 2">
    <name type="scientific">Fictibacillus marinisediminis</name>
    <dbReference type="NCBI Taxonomy" id="2878389"/>
    <lineage>
        <taxon>Bacteria</taxon>
        <taxon>Bacillati</taxon>
        <taxon>Bacillota</taxon>
        <taxon>Bacilli</taxon>
        <taxon>Bacillales</taxon>
        <taxon>Fictibacillaceae</taxon>
        <taxon>Fictibacillus</taxon>
    </lineage>
</organism>
<accession>A0A9X1XHA1</accession>
<dbReference type="PANTHER" id="PTHR37816">
    <property type="entry name" value="YALI0E33011P"/>
    <property type="match status" value="1"/>
</dbReference>
<comment type="caution">
    <text evidence="1">The sequence shown here is derived from an EMBL/GenBank/DDBJ whole genome shotgun (WGS) entry which is preliminary data.</text>
</comment>
<dbReference type="Proteomes" id="UP001139011">
    <property type="component" value="Unassembled WGS sequence"/>
</dbReference>
<protein>
    <submittedName>
        <fullName evidence="1">AAA family ATPase</fullName>
    </submittedName>
</protein>
<reference evidence="1" key="1">
    <citation type="submission" date="2021-09" db="EMBL/GenBank/DDBJ databases">
        <title>Genome analysis of Fictibacillus sp. KIGAM418 isolated from marine sediment.</title>
        <authorList>
            <person name="Seo M.-J."/>
            <person name="Cho E.-S."/>
            <person name="Hwang C.Y."/>
        </authorList>
    </citation>
    <scope>NUCLEOTIDE SEQUENCE</scope>
    <source>
        <strain evidence="1">KIGAM418</strain>
    </source>
</reference>
<dbReference type="SUPFAM" id="SSF52540">
    <property type="entry name" value="P-loop containing nucleoside triphosphate hydrolases"/>
    <property type="match status" value="1"/>
</dbReference>
<sequence length="181" mass="21163">MKIQIIGGSGTGKSTLAKFISEKENIKWIDTDHYLWKDDSFKENIPIEKRIELYQRDINSNSSYVASGSIFVWCTKGFSNRDLLVFLSLDEGVRMERLRNREIERNNFSQMWLDENGEYTNDFLEWCKTYLSESDKNMAGTYAEQSYQMEISKSPVLKLDSSRPVEEIYAEVLNRLSLHSK</sequence>
<dbReference type="AlphaFoldDB" id="A0A9X1XHA1"/>